<comment type="caution">
    <text evidence="6">The sequence shown here is derived from an EMBL/GenBank/DDBJ whole genome shotgun (WGS) entry which is preliminary data.</text>
</comment>
<dbReference type="Pfam" id="PF02633">
    <property type="entry name" value="Creatininase"/>
    <property type="match status" value="1"/>
</dbReference>
<evidence type="ECO:0000313" key="7">
    <source>
        <dbReference type="Proteomes" id="UP001366503"/>
    </source>
</evidence>
<evidence type="ECO:0000256" key="4">
    <source>
        <dbReference type="ARBA" id="ARBA00022833"/>
    </source>
</evidence>
<evidence type="ECO:0000313" key="6">
    <source>
        <dbReference type="EMBL" id="MEI9404808.1"/>
    </source>
</evidence>
<keyword evidence="3" id="KW-0378">Hydrolase</keyword>
<dbReference type="Proteomes" id="UP001366503">
    <property type="component" value="Unassembled WGS sequence"/>
</dbReference>
<evidence type="ECO:0000256" key="5">
    <source>
        <dbReference type="ARBA" id="ARBA00024029"/>
    </source>
</evidence>
<keyword evidence="7" id="KW-1185">Reference proteome</keyword>
<gene>
    <name evidence="6" type="ORF">O7A05_21975</name>
</gene>
<accession>A0ABU8KIJ8</accession>
<evidence type="ECO:0000256" key="1">
    <source>
        <dbReference type="ARBA" id="ARBA00001947"/>
    </source>
</evidence>
<dbReference type="PANTHER" id="PTHR35005">
    <property type="entry name" value="3-DEHYDRO-SCYLLO-INOSOSE HYDROLASE"/>
    <property type="match status" value="1"/>
</dbReference>
<name>A0ABU8KIJ8_9HYPH</name>
<dbReference type="RefSeq" id="WP_337095043.1">
    <property type="nucleotide sequence ID" value="NZ_JAPYKO010000016.1"/>
</dbReference>
<evidence type="ECO:0000256" key="2">
    <source>
        <dbReference type="ARBA" id="ARBA00022723"/>
    </source>
</evidence>
<comment type="similarity">
    <text evidence="5">Belongs to the creatininase superfamily.</text>
</comment>
<protein>
    <submittedName>
        <fullName evidence="6">Creatininase family protein</fullName>
    </submittedName>
</protein>
<keyword evidence="2" id="KW-0479">Metal-binding</keyword>
<dbReference type="InterPro" id="IPR003785">
    <property type="entry name" value="Creatininase/forma_Hydrolase"/>
</dbReference>
<reference evidence="6 7" key="1">
    <citation type="submission" date="2022-12" db="EMBL/GenBank/DDBJ databases">
        <authorList>
            <person name="Muema E."/>
        </authorList>
    </citation>
    <scope>NUCLEOTIDE SEQUENCE [LARGE SCALE GENOMIC DNA]</scope>
    <source>
        <strain evidence="7">1330</strain>
    </source>
</reference>
<evidence type="ECO:0000256" key="3">
    <source>
        <dbReference type="ARBA" id="ARBA00022801"/>
    </source>
</evidence>
<comment type="cofactor">
    <cofactor evidence="1">
        <name>Zn(2+)</name>
        <dbReference type="ChEBI" id="CHEBI:29105"/>
    </cofactor>
</comment>
<dbReference type="SUPFAM" id="SSF102215">
    <property type="entry name" value="Creatininase"/>
    <property type="match status" value="1"/>
</dbReference>
<dbReference type="EMBL" id="JAPYKO010000016">
    <property type="protein sequence ID" value="MEI9404808.1"/>
    <property type="molecule type" value="Genomic_DNA"/>
</dbReference>
<sequence length="230" mass="24950">MTRQIERLRPHQIEAALSERSLIYLPLGTVEWHCHHLPVGLDALTAHGLCLRAAEKAGGLVWPALYYGAGGDHAEFPWTVMMPDEAAIRPLLVHTLHRLGQLGVGTVVLFSGHFANEQLAMIDGIASEWNAASGAPKVVALAVNQAHTENFAPDHAGLFETTLLSGLAAETVDRRRLSSEKDMPDRFDPRSPLWGIVGADPRLVPPVASDELVDKLVNWLVRTSGSGLRG</sequence>
<keyword evidence="4" id="KW-0862">Zinc</keyword>
<dbReference type="Gene3D" id="3.40.50.10310">
    <property type="entry name" value="Creatininase"/>
    <property type="match status" value="1"/>
</dbReference>
<dbReference type="InterPro" id="IPR024087">
    <property type="entry name" value="Creatininase-like_sf"/>
</dbReference>
<dbReference type="PANTHER" id="PTHR35005:SF1">
    <property type="entry name" value="2-AMINO-5-FORMYLAMINO-6-RIBOSYLAMINOPYRIMIDIN-4(3H)-ONE 5'-MONOPHOSPHATE DEFORMYLASE"/>
    <property type="match status" value="1"/>
</dbReference>
<proteinExistence type="inferred from homology"/>
<organism evidence="6 7">
    <name type="scientific">Mesorhizobium argentiipisi</name>
    <dbReference type="NCBI Taxonomy" id="3015175"/>
    <lineage>
        <taxon>Bacteria</taxon>
        <taxon>Pseudomonadati</taxon>
        <taxon>Pseudomonadota</taxon>
        <taxon>Alphaproteobacteria</taxon>
        <taxon>Hyphomicrobiales</taxon>
        <taxon>Phyllobacteriaceae</taxon>
        <taxon>Mesorhizobium</taxon>
    </lineage>
</organism>